<feature type="chain" id="PRO_5041356931" description="Family with sequence similarity 237 member B" evidence="1">
    <location>
        <begin position="25"/>
        <end position="157"/>
    </location>
</feature>
<gene>
    <name evidence="2" type="ORF">PODLI_1B029798</name>
</gene>
<accession>A0AA35L2Q2</accession>
<feature type="signal peptide" evidence="1">
    <location>
        <begin position="1"/>
        <end position="24"/>
    </location>
</feature>
<organism evidence="2 3">
    <name type="scientific">Podarcis lilfordi</name>
    <name type="common">Lilford's wall lizard</name>
    <dbReference type="NCBI Taxonomy" id="74358"/>
    <lineage>
        <taxon>Eukaryota</taxon>
        <taxon>Metazoa</taxon>
        <taxon>Chordata</taxon>
        <taxon>Craniata</taxon>
        <taxon>Vertebrata</taxon>
        <taxon>Euteleostomi</taxon>
        <taxon>Lepidosauria</taxon>
        <taxon>Squamata</taxon>
        <taxon>Bifurcata</taxon>
        <taxon>Unidentata</taxon>
        <taxon>Episquamata</taxon>
        <taxon>Laterata</taxon>
        <taxon>Lacertibaenia</taxon>
        <taxon>Lacertidae</taxon>
        <taxon>Podarcis</taxon>
    </lineage>
</organism>
<evidence type="ECO:0000313" key="3">
    <source>
        <dbReference type="Proteomes" id="UP001178461"/>
    </source>
</evidence>
<reference evidence="2" key="1">
    <citation type="submission" date="2022-12" db="EMBL/GenBank/DDBJ databases">
        <authorList>
            <person name="Alioto T."/>
            <person name="Alioto T."/>
            <person name="Gomez Garrido J."/>
        </authorList>
    </citation>
    <scope>NUCLEOTIDE SEQUENCE</scope>
</reference>
<dbReference type="InterPro" id="IPR040439">
    <property type="entry name" value="FAM237A/B"/>
</dbReference>
<evidence type="ECO:0000256" key="1">
    <source>
        <dbReference type="SAM" id="SignalP"/>
    </source>
</evidence>
<sequence>MEFVRSRKWLLQMGCLLMVNLVFGNLEYQKEAFAGLGEIDHHCWEISSRRLVEVKKLRVSSTVTALWEFMMFLKGSSKPKHNDIFNSLAQNFWDMYVDCVLSSSHGMGRRQLVSAENTFTYGQKASEDTTFSSNELKVLRFLFHLHNNPVRLHKPQL</sequence>
<keyword evidence="1" id="KW-0732">Signal</keyword>
<dbReference type="EMBL" id="OX395137">
    <property type="protein sequence ID" value="CAI5788775.1"/>
    <property type="molecule type" value="Genomic_DNA"/>
</dbReference>
<dbReference type="PANTHER" id="PTHR36690:SF1">
    <property type="entry name" value="PROTEIN FAM237B"/>
    <property type="match status" value="1"/>
</dbReference>
<evidence type="ECO:0008006" key="4">
    <source>
        <dbReference type="Google" id="ProtNLM"/>
    </source>
</evidence>
<dbReference type="AlphaFoldDB" id="A0AA35L2Q2"/>
<protein>
    <recommendedName>
        <fullName evidence="4">Family with sequence similarity 237 member B</fullName>
    </recommendedName>
</protein>
<keyword evidence="3" id="KW-1185">Reference proteome</keyword>
<dbReference type="PANTHER" id="PTHR36690">
    <property type="entry name" value="PROTEIN FAM237A"/>
    <property type="match status" value="1"/>
</dbReference>
<dbReference type="Proteomes" id="UP001178461">
    <property type="component" value="Chromosome 12"/>
</dbReference>
<evidence type="ECO:0000313" key="2">
    <source>
        <dbReference type="EMBL" id="CAI5788775.1"/>
    </source>
</evidence>
<name>A0AA35L2Q2_9SAUR</name>
<proteinExistence type="predicted"/>